<dbReference type="InterPro" id="IPR036291">
    <property type="entry name" value="NAD(P)-bd_dom_sf"/>
</dbReference>
<dbReference type="CDD" id="cd08946">
    <property type="entry name" value="SDR_e"/>
    <property type="match status" value="1"/>
</dbReference>
<comment type="caution">
    <text evidence="6">The sequence shown here is derived from an EMBL/GenBank/DDBJ whole genome shotgun (WGS) entry which is preliminary data.</text>
</comment>
<organism evidence="6 7">
    <name type="scientific">Roseateles violae</name>
    <dbReference type="NCBI Taxonomy" id="3058042"/>
    <lineage>
        <taxon>Bacteria</taxon>
        <taxon>Pseudomonadati</taxon>
        <taxon>Pseudomonadota</taxon>
        <taxon>Betaproteobacteria</taxon>
        <taxon>Burkholderiales</taxon>
        <taxon>Sphaerotilaceae</taxon>
        <taxon>Roseateles</taxon>
    </lineage>
</organism>
<feature type="region of interest" description="Disordered" evidence="4">
    <location>
        <begin position="254"/>
        <end position="273"/>
    </location>
</feature>
<protein>
    <submittedName>
        <fullName evidence="6">NAD(P)-dependent oxidoreductase</fullName>
    </submittedName>
</protein>
<dbReference type="PANTHER" id="PTHR43103:SF5">
    <property type="entry name" value="4-EPIMERASE, PUTATIVE (AFU_ORTHOLOGUE AFUA_7G00360)-RELATED"/>
    <property type="match status" value="1"/>
</dbReference>
<reference evidence="6 7" key="1">
    <citation type="submission" date="2023-06" db="EMBL/GenBank/DDBJ databases">
        <title>Pelomonas sp. PFR6 16S ribosomal RNA gene Genome sequencing and assembly.</title>
        <authorList>
            <person name="Woo H."/>
        </authorList>
    </citation>
    <scope>NUCLEOTIDE SEQUENCE [LARGE SCALE GENOMIC DNA]</scope>
    <source>
        <strain evidence="6 7">PFR6</strain>
    </source>
</reference>
<gene>
    <name evidence="6" type="ORF">QWJ38_14315</name>
</gene>
<dbReference type="Proteomes" id="UP001228044">
    <property type="component" value="Unassembled WGS sequence"/>
</dbReference>
<dbReference type="Pfam" id="PF01370">
    <property type="entry name" value="Epimerase"/>
    <property type="match status" value="1"/>
</dbReference>
<evidence type="ECO:0000256" key="4">
    <source>
        <dbReference type="SAM" id="MobiDB-lite"/>
    </source>
</evidence>
<evidence type="ECO:0000256" key="1">
    <source>
        <dbReference type="ARBA" id="ARBA00007637"/>
    </source>
</evidence>
<comment type="similarity">
    <text evidence="1">Belongs to the NAD(P)-dependent epimerase/dehydratase family.</text>
</comment>
<dbReference type="InterPro" id="IPR001509">
    <property type="entry name" value="Epimerase_deHydtase"/>
</dbReference>
<evidence type="ECO:0000256" key="2">
    <source>
        <dbReference type="ARBA" id="ARBA00023002"/>
    </source>
</evidence>
<keyword evidence="7" id="KW-1185">Reference proteome</keyword>
<dbReference type="EMBL" id="JAUHHC010000003">
    <property type="protein sequence ID" value="MDN3921464.1"/>
    <property type="molecule type" value="Genomic_DNA"/>
</dbReference>
<evidence type="ECO:0000256" key="3">
    <source>
        <dbReference type="ARBA" id="ARBA00023027"/>
    </source>
</evidence>
<proteinExistence type="inferred from homology"/>
<dbReference type="PANTHER" id="PTHR43103">
    <property type="entry name" value="NUCLEOSIDE-DIPHOSPHATE-SUGAR EPIMERASE"/>
    <property type="match status" value="1"/>
</dbReference>
<evidence type="ECO:0000313" key="7">
    <source>
        <dbReference type="Proteomes" id="UP001228044"/>
    </source>
</evidence>
<keyword evidence="2" id="KW-0560">Oxidoreductase</keyword>
<accession>A0ABT8DXH4</accession>
<keyword evidence="3" id="KW-0520">NAD</keyword>
<name>A0ABT8DXH4_9BURK</name>
<evidence type="ECO:0000259" key="5">
    <source>
        <dbReference type="Pfam" id="PF01370"/>
    </source>
</evidence>
<evidence type="ECO:0000313" key="6">
    <source>
        <dbReference type="EMBL" id="MDN3921464.1"/>
    </source>
</evidence>
<dbReference type="Gene3D" id="3.40.50.720">
    <property type="entry name" value="NAD(P)-binding Rossmann-like Domain"/>
    <property type="match status" value="1"/>
</dbReference>
<sequence length="273" mass="30004">MSSHRPTVLLTGAAGRLARSIRSSLQSHCAELRLTDRVPVEAPGYPAHCVHLGELADIGEHPQLLEGVDAIVHLAGHPREADWPTLIEANMTATIALWEAARAQGVQRIVYASSNHAVGFYPRSQRIDHEAPTRPDSRYGLTKVFMEGLASLYADKYGLRAFGMRIGHCAPEPSDARMLAHWIHPEDLADLVLVGLHSDYHCELVYGASANSRSWWDNRRAQALGYSPRHSADPFAARLESLGESDPVAERYQGGAFAAQEYQGDPERAARGR</sequence>
<feature type="domain" description="NAD-dependent epimerase/dehydratase" evidence="5">
    <location>
        <begin position="8"/>
        <end position="184"/>
    </location>
</feature>
<dbReference type="SUPFAM" id="SSF51735">
    <property type="entry name" value="NAD(P)-binding Rossmann-fold domains"/>
    <property type="match status" value="1"/>
</dbReference>
<dbReference type="RefSeq" id="WP_290359755.1">
    <property type="nucleotide sequence ID" value="NZ_JAUHHC010000003.1"/>
</dbReference>